<reference evidence="1 2" key="1">
    <citation type="submission" date="2023-01" db="EMBL/GenBank/DDBJ databases">
        <authorList>
            <person name="Whitehead M."/>
        </authorList>
    </citation>
    <scope>NUCLEOTIDE SEQUENCE [LARGE SCALE GENOMIC DNA]</scope>
</reference>
<accession>A0AAV0XYE0</accession>
<dbReference type="EMBL" id="CARXXK010001074">
    <property type="protein sequence ID" value="CAI6372783.1"/>
    <property type="molecule type" value="Genomic_DNA"/>
</dbReference>
<comment type="caution">
    <text evidence="1">The sequence shown here is derived from an EMBL/GenBank/DDBJ whole genome shotgun (WGS) entry which is preliminary data.</text>
</comment>
<dbReference type="Proteomes" id="UP001160148">
    <property type="component" value="Unassembled WGS sequence"/>
</dbReference>
<keyword evidence="2" id="KW-1185">Reference proteome</keyword>
<gene>
    <name evidence="1" type="ORF">MEUPH1_LOCUS26607</name>
</gene>
<dbReference type="AlphaFoldDB" id="A0AAV0XYE0"/>
<organism evidence="1 2">
    <name type="scientific">Macrosiphum euphorbiae</name>
    <name type="common">potato aphid</name>
    <dbReference type="NCBI Taxonomy" id="13131"/>
    <lineage>
        <taxon>Eukaryota</taxon>
        <taxon>Metazoa</taxon>
        <taxon>Ecdysozoa</taxon>
        <taxon>Arthropoda</taxon>
        <taxon>Hexapoda</taxon>
        <taxon>Insecta</taxon>
        <taxon>Pterygota</taxon>
        <taxon>Neoptera</taxon>
        <taxon>Paraneoptera</taxon>
        <taxon>Hemiptera</taxon>
        <taxon>Sternorrhyncha</taxon>
        <taxon>Aphidomorpha</taxon>
        <taxon>Aphidoidea</taxon>
        <taxon>Aphididae</taxon>
        <taxon>Macrosiphini</taxon>
        <taxon>Macrosiphum</taxon>
    </lineage>
</organism>
<proteinExistence type="predicted"/>
<evidence type="ECO:0000313" key="1">
    <source>
        <dbReference type="EMBL" id="CAI6372783.1"/>
    </source>
</evidence>
<evidence type="ECO:0000313" key="2">
    <source>
        <dbReference type="Proteomes" id="UP001160148"/>
    </source>
</evidence>
<name>A0AAV0XYE0_9HEMI</name>
<protein>
    <submittedName>
        <fullName evidence="1">Uncharacterized protein</fullName>
    </submittedName>
</protein>
<sequence>MMAHELFKLDLSSESDSDEELDELVLYSLIKRKKSQNSDFMKKRKSHGEFVLTTELSEKQFTNYFRLNRCQFHEVLHIIKDTIFSEGCNAQRPIDPEEKLAVFLR</sequence>